<evidence type="ECO:0008006" key="5">
    <source>
        <dbReference type="Google" id="ProtNLM"/>
    </source>
</evidence>
<gene>
    <name evidence="3" type="ORF">Nkreftii_002540</name>
</gene>
<dbReference type="InterPro" id="IPR036812">
    <property type="entry name" value="NAD(P)_OxRdtase_dom_sf"/>
</dbReference>
<dbReference type="SUPFAM" id="SSF52833">
    <property type="entry name" value="Thioredoxin-like"/>
    <property type="match status" value="1"/>
</dbReference>
<dbReference type="Pfam" id="PF03190">
    <property type="entry name" value="Thioredox_DsbH"/>
    <property type="match status" value="1"/>
</dbReference>
<reference evidence="3 4" key="1">
    <citation type="journal article" date="2020" name="ISME J.">
        <title>Enrichment and physiological characterization of a novel comammox Nitrospira indicates ammonium inhibition of complete nitrification.</title>
        <authorList>
            <person name="Sakoula D."/>
            <person name="Koch H."/>
            <person name="Frank J."/>
            <person name="Jetten M.S.M."/>
            <person name="van Kessel M.A.H.J."/>
            <person name="Lucker S."/>
        </authorList>
    </citation>
    <scope>NUCLEOTIDE SEQUENCE [LARGE SCALE GENOMIC DNA]</scope>
    <source>
        <strain evidence="3">Comreactor17</strain>
    </source>
</reference>
<dbReference type="AlphaFoldDB" id="A0A7S8FFB0"/>
<dbReference type="InterPro" id="IPR024705">
    <property type="entry name" value="Ssp411"/>
</dbReference>
<evidence type="ECO:0000313" key="3">
    <source>
        <dbReference type="EMBL" id="QPD04766.1"/>
    </source>
</evidence>
<dbReference type="InterPro" id="IPR023210">
    <property type="entry name" value="NADP_OxRdtase_dom"/>
</dbReference>
<feature type="domain" description="NADP-dependent oxidoreductase" evidence="1">
    <location>
        <begin position="752"/>
        <end position="938"/>
    </location>
</feature>
<protein>
    <recommendedName>
        <fullName evidence="5">DUF255 domain-containing protein</fullName>
    </recommendedName>
</protein>
<dbReference type="SUPFAM" id="SSF48208">
    <property type="entry name" value="Six-hairpin glycosidases"/>
    <property type="match status" value="1"/>
</dbReference>
<dbReference type="CDD" id="cd19099">
    <property type="entry name" value="AKR_unchar"/>
    <property type="match status" value="1"/>
</dbReference>
<dbReference type="Pfam" id="PF00248">
    <property type="entry name" value="Aldo_ket_red"/>
    <property type="match status" value="1"/>
</dbReference>
<dbReference type="SUPFAM" id="SSF51430">
    <property type="entry name" value="NAD(P)-linked oxidoreductase"/>
    <property type="match status" value="1"/>
</dbReference>
<dbReference type="Proteomes" id="UP000593737">
    <property type="component" value="Chromosome"/>
</dbReference>
<dbReference type="InterPro" id="IPR008928">
    <property type="entry name" value="6-hairpin_glycosidase_sf"/>
</dbReference>
<dbReference type="InterPro" id="IPR004879">
    <property type="entry name" value="Ssp411-like_TRX"/>
</dbReference>
<dbReference type="Gene3D" id="1.50.10.10">
    <property type="match status" value="1"/>
</dbReference>
<dbReference type="GO" id="GO:0005975">
    <property type="term" value="P:carbohydrate metabolic process"/>
    <property type="evidence" value="ECO:0007669"/>
    <property type="project" value="InterPro"/>
</dbReference>
<dbReference type="KEGG" id="nkf:Nkreftii_002540"/>
<organism evidence="3 4">
    <name type="scientific">Candidatus Nitrospira kreftii</name>
    <dbReference type="NCBI Taxonomy" id="2652173"/>
    <lineage>
        <taxon>Bacteria</taxon>
        <taxon>Pseudomonadati</taxon>
        <taxon>Nitrospirota</taxon>
        <taxon>Nitrospiria</taxon>
        <taxon>Nitrospirales</taxon>
        <taxon>Nitrospiraceae</taxon>
        <taxon>Nitrospira</taxon>
    </lineage>
</organism>
<dbReference type="InterPro" id="IPR036249">
    <property type="entry name" value="Thioredoxin-like_sf"/>
</dbReference>
<evidence type="ECO:0000259" key="1">
    <source>
        <dbReference type="Pfam" id="PF00248"/>
    </source>
</evidence>
<dbReference type="EMBL" id="CP047423">
    <property type="protein sequence ID" value="QPD04766.1"/>
    <property type="molecule type" value="Genomic_DNA"/>
</dbReference>
<feature type="domain" description="Spermatogenesis-associated protein 20-like TRX" evidence="2">
    <location>
        <begin position="12"/>
        <end position="175"/>
    </location>
</feature>
<name>A0A7S8FFB0_9BACT</name>
<dbReference type="Gene3D" id="3.40.30.10">
    <property type="entry name" value="Glutaredoxin"/>
    <property type="match status" value="1"/>
</dbReference>
<evidence type="ECO:0000313" key="4">
    <source>
        <dbReference type="Proteomes" id="UP000593737"/>
    </source>
</evidence>
<evidence type="ECO:0000259" key="2">
    <source>
        <dbReference type="Pfam" id="PF03190"/>
    </source>
</evidence>
<dbReference type="CDD" id="cd02955">
    <property type="entry name" value="SSP411"/>
    <property type="match status" value="1"/>
</dbReference>
<proteinExistence type="predicted"/>
<dbReference type="PANTHER" id="PTHR42899:SF1">
    <property type="entry name" value="SPERMATOGENESIS-ASSOCIATED PROTEIN 20"/>
    <property type="match status" value="1"/>
</dbReference>
<dbReference type="InterPro" id="IPR012341">
    <property type="entry name" value="6hp_glycosidase-like_sf"/>
</dbReference>
<dbReference type="Gene3D" id="3.20.20.100">
    <property type="entry name" value="NADP-dependent oxidoreductase domain"/>
    <property type="match status" value="1"/>
</dbReference>
<dbReference type="PANTHER" id="PTHR42899">
    <property type="entry name" value="SPERMATOGENESIS-ASSOCIATED PROTEIN 20"/>
    <property type="match status" value="1"/>
</dbReference>
<accession>A0A7S8FFB0</accession>
<sequence>MSFSSSSEKQNPNRLIHETSPYLLQHAYNPVDWYPWGPEALQAAKDKNRPILLSIGYSACHWCHVMERESFENETIAELMNRWFICIKVDREERPDLDEIYMAATVTMNHGQGGWPMTVFLTPDQEPFFAGTYFPPEDRWGRPGFGSVLKKIADYWEARPSEVQAQAKELTRQLQGTRQIPSPISISESLLLEAVGQFQEEFDEAHGGFGTAPKFPPAMGLSFLLRSHRRSGDPRTLAMVTKTLDMMAAGGIYDHIGGGFARYSTDARWLVPHFEKMLYDNALLARIYVEAYQVTKKPLYRQVTNEILDYIGREMTGPEGGIYSSTDADSEGIEGKFFVWTPDEVENVLKNDDDARRFCALYDITASGNWEHKNIPNRLRPIEEVARQLNLTPDELVKTTSRVKPLLYEARRRRVPPGLDDKVITAWNGMMLSAMAEAARVFGDARYLESATRTADFLLRSHAKSDGRLLRTSRAGRAHLDAYLEDYAYLAEGLIDLYEAGGAESYLHAAARLAEFLITDFMDQEQGGFFTTAQHHESLILRHREGTDGAIPSANAVAASALVRLSFHFDRDEWRNAAISAVRVYGRQMTRYPRAFAKSLAVLDFLTEGPVELAIMASESPEEFRVLREAVAEYYLPNRVVATGLPGQPSSLPLLNGRSAISGKATLYVCRNYSCRQPITDPRLVKDALVKELVTTTGSHDEPKLLRGAALSGHATSQGTAAYASRMMARDGESNLVHAFTTLGTTGLTTTRIGFGTYRVDLRNAEYRDALKKALRTSCNLIDTSTNYMDGDSERLVGSVLAELATSGEIRRDELIVVSKIGYVQGENLKLAESRETSGRPYPEVVKYGEGIWHCIHPEFLADQLMLSLDRLGLATLDLCLLHNPEYYFSEAKHRGETDLEKLRTDFYARLERAFTYFESQISEGRLQYYGVSSNTVASPSDDPEATSLERMIQAAKTAAQLVGSTNHHFQVLQCPMNLLESGPALTANTGPTYAQTVLEHAQQNQIAIVVNRPLNAMLGQNRMLRLSDLPLEDSPIDFNAHLGELGALEQEYRNSIAPHIQGTETEVAPTEFFNWSIELQRLRPQIQGLEHWEQIEHRVIAPRINQVFQLLDHRLSGDTAEQWGNWRQRYVPELLTLLRGLRHEATVRSRTQTGQVTQAIDPFLPASRRASSLSQKALWVLTSTPGVTCVLNGMRTTRYVEDTLSVLKWEPLNEIRTIYEAATQLPR</sequence>